<dbReference type="InterPro" id="IPR014729">
    <property type="entry name" value="Rossmann-like_a/b/a_fold"/>
</dbReference>
<dbReference type="CDD" id="cd02165">
    <property type="entry name" value="NMNAT"/>
    <property type="match status" value="1"/>
</dbReference>
<gene>
    <name evidence="12" type="primary">nadD_2</name>
    <name evidence="12" type="ORF">HRbin22_01129</name>
</gene>
<evidence type="ECO:0000256" key="1">
    <source>
        <dbReference type="ARBA" id="ARBA00002324"/>
    </source>
</evidence>
<dbReference type="EC" id="2.7.7.18" evidence="3"/>
<dbReference type="UniPathway" id="UPA00253">
    <property type="reaction ID" value="UER00332"/>
</dbReference>
<dbReference type="EMBL" id="BEHY01000020">
    <property type="protein sequence ID" value="GBD08886.1"/>
    <property type="molecule type" value="Genomic_DNA"/>
</dbReference>
<name>A0A2H5Y616_9CHLR</name>
<dbReference type="GO" id="GO:0000309">
    <property type="term" value="F:nicotinamide-nucleotide adenylyltransferase activity"/>
    <property type="evidence" value="ECO:0007669"/>
    <property type="project" value="TreeGrafter"/>
</dbReference>
<evidence type="ECO:0000256" key="4">
    <source>
        <dbReference type="ARBA" id="ARBA00022642"/>
    </source>
</evidence>
<reference evidence="13" key="1">
    <citation type="submission" date="2017-09" db="EMBL/GenBank/DDBJ databases">
        <title>Metaegenomics of thermophilic ammonia-oxidizing enrichment culture.</title>
        <authorList>
            <person name="Kato S."/>
            <person name="Suzuki K."/>
        </authorList>
    </citation>
    <scope>NUCLEOTIDE SEQUENCE [LARGE SCALE GENOMIC DNA]</scope>
</reference>
<evidence type="ECO:0000256" key="6">
    <source>
        <dbReference type="ARBA" id="ARBA00022695"/>
    </source>
</evidence>
<keyword evidence="5 12" id="KW-0808">Transferase</keyword>
<evidence type="ECO:0000313" key="12">
    <source>
        <dbReference type="EMBL" id="GBD08886.1"/>
    </source>
</evidence>
<proteinExistence type="predicted"/>
<dbReference type="Pfam" id="PF01467">
    <property type="entry name" value="CTP_transf_like"/>
    <property type="match status" value="1"/>
</dbReference>
<dbReference type="InterPro" id="IPR005248">
    <property type="entry name" value="NadD/NMNAT"/>
</dbReference>
<protein>
    <recommendedName>
        <fullName evidence="3">nicotinate-nucleotide adenylyltransferase</fullName>
        <ecNumber evidence="3">2.7.7.18</ecNumber>
    </recommendedName>
</protein>
<dbReference type="PANTHER" id="PTHR31285:SF0">
    <property type="entry name" value="NICOTINAMIDE MONONUCLEOTIDE ADENYLYLTRANSFERASE"/>
    <property type="match status" value="1"/>
</dbReference>
<comment type="caution">
    <text evidence="12">The sequence shown here is derived from an EMBL/GenBank/DDBJ whole genome shotgun (WGS) entry which is preliminary data.</text>
</comment>
<comment type="pathway">
    <text evidence="2">Cofactor biosynthesis; NAD(+) biosynthesis; deamido-NAD(+) from nicotinate D-ribonucleotide: step 1/1.</text>
</comment>
<dbReference type="Gene3D" id="3.40.50.620">
    <property type="entry name" value="HUPs"/>
    <property type="match status" value="1"/>
</dbReference>
<organism evidence="12 13">
    <name type="scientific">Candidatus Thermoflexus japonica</name>
    <dbReference type="NCBI Taxonomy" id="2035417"/>
    <lineage>
        <taxon>Bacteria</taxon>
        <taxon>Bacillati</taxon>
        <taxon>Chloroflexota</taxon>
        <taxon>Thermoflexia</taxon>
        <taxon>Thermoflexales</taxon>
        <taxon>Thermoflexaceae</taxon>
        <taxon>Thermoflexus</taxon>
    </lineage>
</organism>
<comment type="function">
    <text evidence="1">Catalyzes the reversible adenylation of nicotinate mononucleotide (NaMN) to nicotinic acid adenine dinucleotide (NaAD).</text>
</comment>
<dbReference type="SUPFAM" id="SSF52374">
    <property type="entry name" value="Nucleotidylyl transferase"/>
    <property type="match status" value="1"/>
</dbReference>
<evidence type="ECO:0000256" key="8">
    <source>
        <dbReference type="ARBA" id="ARBA00022840"/>
    </source>
</evidence>
<evidence type="ECO:0000256" key="10">
    <source>
        <dbReference type="ARBA" id="ARBA00048721"/>
    </source>
</evidence>
<keyword evidence="7" id="KW-0547">Nucleotide-binding</keyword>
<evidence type="ECO:0000313" key="13">
    <source>
        <dbReference type="Proteomes" id="UP000236642"/>
    </source>
</evidence>
<feature type="domain" description="Cytidyltransferase-like" evidence="11">
    <location>
        <begin position="49"/>
        <end position="220"/>
    </location>
</feature>
<evidence type="ECO:0000256" key="9">
    <source>
        <dbReference type="ARBA" id="ARBA00023027"/>
    </source>
</evidence>
<keyword evidence="6 12" id="KW-0548">Nucleotidyltransferase</keyword>
<dbReference type="GO" id="GO:0005737">
    <property type="term" value="C:cytoplasm"/>
    <property type="evidence" value="ECO:0007669"/>
    <property type="project" value="TreeGrafter"/>
</dbReference>
<dbReference type="InterPro" id="IPR004821">
    <property type="entry name" value="Cyt_trans-like"/>
</dbReference>
<dbReference type="PANTHER" id="PTHR31285">
    <property type="entry name" value="NICOTINAMIDE MONONUCLEOTIDE ADENYLYLTRANSFERASE"/>
    <property type="match status" value="1"/>
</dbReference>
<evidence type="ECO:0000256" key="3">
    <source>
        <dbReference type="ARBA" id="ARBA00012389"/>
    </source>
</evidence>
<dbReference type="GO" id="GO:0009435">
    <property type="term" value="P:NAD+ biosynthetic process"/>
    <property type="evidence" value="ECO:0007669"/>
    <property type="project" value="UniProtKB-UniPathway"/>
</dbReference>
<sequence length="253" mass="28806">MRPIHQGTVEMSHYRIPELEGLDPQAPPQWRWVHRAGPGAQRIGILSASFNPPTRAHVALLEAAREAFHLEEHVLLLALTHVEKPLTGFGWRERLEMLRAIARGRPGWSVALCNRARFFEKARALREDVGEGPELFFLMGGDTMVRLFDPRYYPDIPMESALEQFFRIARLLVAPRPPWDRPSLEAFLKDPSRAAYRTRIDFLTLDPAFATLSSSEVRQRLARGEPVDALVPPEVLPWLTERGGRLDPERPVG</sequence>
<dbReference type="Proteomes" id="UP000236642">
    <property type="component" value="Unassembled WGS sequence"/>
</dbReference>
<comment type="catalytic activity">
    <reaction evidence="10">
        <text>nicotinate beta-D-ribonucleotide + ATP + H(+) = deamido-NAD(+) + diphosphate</text>
        <dbReference type="Rhea" id="RHEA:22860"/>
        <dbReference type="ChEBI" id="CHEBI:15378"/>
        <dbReference type="ChEBI" id="CHEBI:30616"/>
        <dbReference type="ChEBI" id="CHEBI:33019"/>
        <dbReference type="ChEBI" id="CHEBI:57502"/>
        <dbReference type="ChEBI" id="CHEBI:58437"/>
        <dbReference type="EC" id="2.7.7.18"/>
    </reaction>
</comment>
<keyword evidence="4" id="KW-0662">Pyridine nucleotide biosynthesis</keyword>
<evidence type="ECO:0000256" key="2">
    <source>
        <dbReference type="ARBA" id="ARBA00005019"/>
    </source>
</evidence>
<dbReference type="GO" id="GO:0005524">
    <property type="term" value="F:ATP binding"/>
    <property type="evidence" value="ECO:0007669"/>
    <property type="project" value="UniProtKB-KW"/>
</dbReference>
<dbReference type="AlphaFoldDB" id="A0A2H5Y616"/>
<accession>A0A2H5Y616</accession>
<evidence type="ECO:0000256" key="7">
    <source>
        <dbReference type="ARBA" id="ARBA00022741"/>
    </source>
</evidence>
<evidence type="ECO:0000259" key="11">
    <source>
        <dbReference type="Pfam" id="PF01467"/>
    </source>
</evidence>
<keyword evidence="8" id="KW-0067">ATP-binding</keyword>
<dbReference type="GO" id="GO:0004515">
    <property type="term" value="F:nicotinate-nucleotide adenylyltransferase activity"/>
    <property type="evidence" value="ECO:0007669"/>
    <property type="project" value="UniProtKB-EC"/>
</dbReference>
<keyword evidence="9" id="KW-0520">NAD</keyword>
<evidence type="ECO:0000256" key="5">
    <source>
        <dbReference type="ARBA" id="ARBA00022679"/>
    </source>
</evidence>
<dbReference type="GO" id="GO:0016887">
    <property type="term" value="F:ATP hydrolysis activity"/>
    <property type="evidence" value="ECO:0007669"/>
    <property type="project" value="TreeGrafter"/>
</dbReference>